<dbReference type="InterPro" id="IPR000182">
    <property type="entry name" value="GNAT_dom"/>
</dbReference>
<evidence type="ECO:0000313" key="6">
    <source>
        <dbReference type="EMBL" id="QNK42024.1"/>
    </source>
</evidence>
<evidence type="ECO:0000259" key="5">
    <source>
        <dbReference type="PROSITE" id="PS51186"/>
    </source>
</evidence>
<dbReference type="GO" id="GO:0030976">
    <property type="term" value="F:thiamine pyrophosphate binding"/>
    <property type="evidence" value="ECO:0007669"/>
    <property type="project" value="InterPro"/>
</dbReference>
<keyword evidence="2 3" id="KW-0786">Thiamine pyrophosphate</keyword>
<dbReference type="InterPro" id="IPR011766">
    <property type="entry name" value="TPP_enzyme_TPP-bd"/>
</dbReference>
<dbReference type="KEGG" id="cfem:HCR03_07280"/>
<evidence type="ECO:0000256" key="2">
    <source>
        <dbReference type="ARBA" id="ARBA00023052"/>
    </source>
</evidence>
<dbReference type="InterPro" id="IPR012000">
    <property type="entry name" value="Thiamin_PyroP_enz_cen_dom"/>
</dbReference>
<dbReference type="GO" id="GO:0003984">
    <property type="term" value="F:acetolactate synthase activity"/>
    <property type="evidence" value="ECO:0007669"/>
    <property type="project" value="TreeGrafter"/>
</dbReference>
<feature type="region of interest" description="Disordered" evidence="4">
    <location>
        <begin position="172"/>
        <end position="192"/>
    </location>
</feature>
<dbReference type="GO" id="GO:0016747">
    <property type="term" value="F:acyltransferase activity, transferring groups other than amino-acyl groups"/>
    <property type="evidence" value="ECO:0007669"/>
    <property type="project" value="InterPro"/>
</dbReference>
<dbReference type="Gene3D" id="3.40.50.1220">
    <property type="entry name" value="TPP-binding domain"/>
    <property type="match status" value="1"/>
</dbReference>
<dbReference type="GO" id="GO:0009099">
    <property type="term" value="P:L-valine biosynthetic process"/>
    <property type="evidence" value="ECO:0007669"/>
    <property type="project" value="TreeGrafter"/>
</dbReference>
<dbReference type="RefSeq" id="WP_187037385.1">
    <property type="nucleotide sequence ID" value="NZ_CP060286.1"/>
</dbReference>
<dbReference type="Pfam" id="PF02776">
    <property type="entry name" value="TPP_enzyme_N"/>
    <property type="match status" value="1"/>
</dbReference>
<dbReference type="EMBL" id="CP060286">
    <property type="protein sequence ID" value="QNK42024.1"/>
    <property type="molecule type" value="Genomic_DNA"/>
</dbReference>
<dbReference type="SUPFAM" id="SSF52467">
    <property type="entry name" value="DHS-like NAD/FAD-binding domain"/>
    <property type="match status" value="1"/>
</dbReference>
<dbReference type="SUPFAM" id="SSF52518">
    <property type="entry name" value="Thiamin diphosphate-binding fold (THDP-binding)"/>
    <property type="match status" value="2"/>
</dbReference>
<dbReference type="GO" id="GO:0005948">
    <property type="term" value="C:acetolactate synthase complex"/>
    <property type="evidence" value="ECO:0007669"/>
    <property type="project" value="TreeGrafter"/>
</dbReference>
<dbReference type="InterPro" id="IPR012001">
    <property type="entry name" value="Thiamin_PyroP_enz_TPP-bd_dom"/>
</dbReference>
<dbReference type="CDD" id="cd07035">
    <property type="entry name" value="TPP_PYR_POX_like"/>
    <property type="match status" value="1"/>
</dbReference>
<dbReference type="Pfam" id="PF02775">
    <property type="entry name" value="TPP_enzyme_C"/>
    <property type="match status" value="1"/>
</dbReference>
<evidence type="ECO:0000256" key="3">
    <source>
        <dbReference type="RuleBase" id="RU362132"/>
    </source>
</evidence>
<dbReference type="InterPro" id="IPR029035">
    <property type="entry name" value="DHS-like_NAD/FAD-binding_dom"/>
</dbReference>
<comment type="similarity">
    <text evidence="1 3">Belongs to the TPP enzyme family.</text>
</comment>
<feature type="compositionally biased region" description="Basic and acidic residues" evidence="4">
    <location>
        <begin position="172"/>
        <end position="184"/>
    </location>
</feature>
<dbReference type="AlphaFoldDB" id="A0A7G8TEI3"/>
<dbReference type="Gene3D" id="3.40.50.970">
    <property type="match status" value="2"/>
</dbReference>
<evidence type="ECO:0000256" key="4">
    <source>
        <dbReference type="SAM" id="MobiDB-lite"/>
    </source>
</evidence>
<organism evidence="6 7">
    <name type="scientific">Caproicibacter fermentans</name>
    <dbReference type="NCBI Taxonomy" id="2576756"/>
    <lineage>
        <taxon>Bacteria</taxon>
        <taxon>Bacillati</taxon>
        <taxon>Bacillota</taxon>
        <taxon>Clostridia</taxon>
        <taxon>Eubacteriales</taxon>
        <taxon>Acutalibacteraceae</taxon>
        <taxon>Caproicibacter</taxon>
    </lineage>
</organism>
<dbReference type="Proteomes" id="UP000515909">
    <property type="component" value="Chromosome"/>
</dbReference>
<dbReference type="PROSITE" id="PS51186">
    <property type="entry name" value="GNAT"/>
    <property type="match status" value="1"/>
</dbReference>
<name>A0A7G8TEI3_9FIRM</name>
<sequence>MKVSDYIAAFLAGTGCEYVFGYPGGAVTHLIDSLYRTPGIRLIGCCHEQAAAFAAEGYARRKGAPGVAMATSGPGATNLITGIGSAYFDSVPVVYLTGQVNTYEYKGRKKLRQLGFQETDIVSIAAPVTKYAVRVTDPMEIRRELEKSMRIAVSGRPGPVLLDLPMDLQREDVPPEALDGDRETPPPVTKPDVGRVVELLNASRRPVLLAGGGIRLSGAEQKFRELAGRLRIPVVSSLMGLDVCAGLENSVGMIGSYGCRCANFTVANSDLVLAVGTRLDTRQTGTDPESFARGARLIRVDIDPDELEHEVKRNEFQIQADAGAFLEELLSHAGEICSDTEEWRKTVRGYQNRYPAGNENGPGNPNRILERLSGLIGPEDAVCLDVGQNQMWAAQSLHLSEGNRLLTSGGMGAMGFALPCAVGAWYAGSGGKVLAVTGDGGMQMNLQELEVLARDRIPVKILVFNNQSLGMIRQFQELYFDGRLNATVDDYGAPDFCKIAGAYGIENTRVREGESPEKLSELLNSPEPALIEFALPQTTLVVPKLEVGRPVEDQNPLLLREELRRNMIVEPYGEARRYRAKIRAVFDRYKGVGGDFPPRRIPVPDESGAAAAFLRPVTADFRVSLPGIESLLSKWRNENPGLNAKPFTATPEGTAVWLDRLVIGKEDRLLFLIQAPGGKPVGHIGLAGFDYEEKSCEVDAVLRGEKSARPGLMGFALMALLRWGRRELGLQVIRLRVFQDNPHAIRFYRKNGFVVEREEQPGENGEGKCHTVMRYSEENTTETN</sequence>
<dbReference type="SUPFAM" id="SSF55729">
    <property type="entry name" value="Acyl-CoA N-acyltransferases (Nat)"/>
    <property type="match status" value="1"/>
</dbReference>
<feature type="domain" description="N-acetyltransferase" evidence="5">
    <location>
        <begin position="612"/>
        <end position="778"/>
    </location>
</feature>
<dbReference type="PROSITE" id="PS51257">
    <property type="entry name" value="PROKAR_LIPOPROTEIN"/>
    <property type="match status" value="1"/>
</dbReference>
<evidence type="ECO:0000313" key="7">
    <source>
        <dbReference type="Proteomes" id="UP000515909"/>
    </source>
</evidence>
<gene>
    <name evidence="6" type="ORF">HCR03_07280</name>
</gene>
<dbReference type="Gene3D" id="3.40.630.30">
    <property type="match status" value="1"/>
</dbReference>
<accession>A0A7G8TEI3</accession>
<dbReference type="Pfam" id="PF00205">
    <property type="entry name" value="TPP_enzyme_M"/>
    <property type="match status" value="1"/>
</dbReference>
<evidence type="ECO:0000256" key="1">
    <source>
        <dbReference type="ARBA" id="ARBA00007812"/>
    </source>
</evidence>
<reference evidence="6 7" key="1">
    <citation type="submission" date="2020-08" db="EMBL/GenBank/DDBJ databases">
        <title>The isolate Caproiciproducens sp. 7D4C2 produces n-caproate at mildly acidic conditions from hexoses: genome and rBOX comparison with related strains and chain-elongating bacteria.</title>
        <authorList>
            <person name="Esquivel-Elizondo S."/>
            <person name="Bagci C."/>
            <person name="Temovska M."/>
            <person name="Jeon B.S."/>
            <person name="Bessarab I."/>
            <person name="Williams R.B.H."/>
            <person name="Huson D.H."/>
            <person name="Angenent L.T."/>
        </authorList>
    </citation>
    <scope>NUCLEOTIDE SEQUENCE [LARGE SCALE GENOMIC DNA]</scope>
    <source>
        <strain evidence="6 7">7D4C2</strain>
    </source>
</reference>
<dbReference type="InterPro" id="IPR016181">
    <property type="entry name" value="Acyl_CoA_acyltransferase"/>
</dbReference>
<dbReference type="PANTHER" id="PTHR18968">
    <property type="entry name" value="THIAMINE PYROPHOSPHATE ENZYMES"/>
    <property type="match status" value="1"/>
</dbReference>
<proteinExistence type="inferred from homology"/>
<dbReference type="PANTHER" id="PTHR18968:SF13">
    <property type="entry name" value="ACETOLACTATE SYNTHASE CATALYTIC SUBUNIT, MITOCHONDRIAL"/>
    <property type="match status" value="1"/>
</dbReference>
<dbReference type="Pfam" id="PF13302">
    <property type="entry name" value="Acetyltransf_3"/>
    <property type="match status" value="1"/>
</dbReference>
<dbReference type="InterPro" id="IPR045229">
    <property type="entry name" value="TPP_enz"/>
</dbReference>
<keyword evidence="6" id="KW-0808">Transferase</keyword>
<dbReference type="InterPro" id="IPR029061">
    <property type="entry name" value="THDP-binding"/>
</dbReference>
<dbReference type="GO" id="GO:0050660">
    <property type="term" value="F:flavin adenine dinucleotide binding"/>
    <property type="evidence" value="ECO:0007669"/>
    <property type="project" value="TreeGrafter"/>
</dbReference>
<protein>
    <submittedName>
        <fullName evidence="6">GNAT family N-acetyltransferase</fullName>
    </submittedName>
</protein>
<dbReference type="GO" id="GO:0000287">
    <property type="term" value="F:magnesium ion binding"/>
    <property type="evidence" value="ECO:0007669"/>
    <property type="project" value="InterPro"/>
</dbReference>
<dbReference type="FunFam" id="3.40.50.970:FF:000007">
    <property type="entry name" value="Acetolactate synthase"/>
    <property type="match status" value="1"/>
</dbReference>
<dbReference type="GO" id="GO:0009097">
    <property type="term" value="P:isoleucine biosynthetic process"/>
    <property type="evidence" value="ECO:0007669"/>
    <property type="project" value="TreeGrafter"/>
</dbReference>